<protein>
    <submittedName>
        <fullName evidence="3">Uncharacterized protein</fullName>
    </submittedName>
</protein>
<evidence type="ECO:0000256" key="2">
    <source>
        <dbReference type="SAM" id="MobiDB-lite"/>
    </source>
</evidence>
<accession>A0A7R9TLN9</accession>
<feature type="compositionally biased region" description="Low complexity" evidence="2">
    <location>
        <begin position="549"/>
        <end position="560"/>
    </location>
</feature>
<dbReference type="PIRSF" id="PIRSF005715">
    <property type="entry name" value="VPS45_Sec1"/>
    <property type="match status" value="1"/>
</dbReference>
<dbReference type="PANTHER" id="PTHR11679">
    <property type="entry name" value="VESICLE PROTEIN SORTING-ASSOCIATED"/>
    <property type="match status" value="1"/>
</dbReference>
<dbReference type="InterPro" id="IPR027482">
    <property type="entry name" value="Sec1-like_dom2"/>
</dbReference>
<proteinExistence type="inferred from homology"/>
<dbReference type="InterPro" id="IPR043127">
    <property type="entry name" value="Sec-1-like_dom3a"/>
</dbReference>
<dbReference type="InterPro" id="IPR001619">
    <property type="entry name" value="Sec1-like"/>
</dbReference>
<dbReference type="SUPFAM" id="SSF56815">
    <property type="entry name" value="Sec1/munc18-like (SM) proteins"/>
    <property type="match status" value="1"/>
</dbReference>
<dbReference type="Pfam" id="PF00995">
    <property type="entry name" value="Sec1"/>
    <property type="match status" value="1"/>
</dbReference>
<sequence>MATMSELMEQGVSLVEDLHKRREPLPAQDAVYFLAPTPKSIDALVADFAARDAPNYRAAHVFFTSSVPTAQLHKVKACAGLLARVKTLKEVNMDFMLEDGRTMLTPSPLALECCYAEGARGSASAAGERRRWAQQLATVFATLGELPAVRYASKDGARAGDKGDDGFDLATFARDVHGAVGAVARRAAGMPAVETCELLVLGRAFDPVAPAIHEWTYEAMAYDLLRVRAGGVYRYEVETNAGTREPKDAILSESDSLWVNLRHMHLAEASIELNKLLESFNSNSKATKLRGGGAGGSGGTISMRDLKKTVSALPQYRDKLTKLALHIDVASKLNTAVRERALKAAGEVEQDIVYGDATSKELIALLSMHGEHLSKQDKLRVLMCYAATHPEKLDKAKRQGWMKLARLSEEDMDTVVNLEHLGVAVNKRSGLKAMVNIGRKRRAKAALRKERGADDDGEGEFGLARFTPLLSDIIEDAARGELSVDEFPYVTQPRMGSPLLGAGAGNGAGGSAGFGASGGSGSVHARGSVRSARSTASWATRGATGGLATGASAGTAPASSRARRGGADTPARRLFVYIAGGASRSEMRVVHKLAESTGMDIMLVTTSIDTPETFIANVAGLSGGDGLGEDF</sequence>
<comment type="similarity">
    <text evidence="1">Belongs to the STXBP/unc-18/SEC1 family.</text>
</comment>
<name>A0A7R9TLN9_9VIRI</name>
<dbReference type="Gene3D" id="3.40.50.2060">
    <property type="match status" value="1"/>
</dbReference>
<feature type="region of interest" description="Disordered" evidence="2">
    <location>
        <begin position="533"/>
        <end position="567"/>
    </location>
</feature>
<dbReference type="Gene3D" id="3.90.830.10">
    <property type="entry name" value="Syntaxin Binding Protein 1, Chain A, domain 2"/>
    <property type="match status" value="1"/>
</dbReference>
<dbReference type="EMBL" id="HBDZ01007866">
    <property type="protein sequence ID" value="CAD8239172.1"/>
    <property type="molecule type" value="Transcribed_RNA"/>
</dbReference>
<evidence type="ECO:0000313" key="3">
    <source>
        <dbReference type="EMBL" id="CAD8239172.1"/>
    </source>
</evidence>
<reference evidence="3" key="1">
    <citation type="submission" date="2021-01" db="EMBL/GenBank/DDBJ databases">
        <authorList>
            <person name="Corre E."/>
            <person name="Pelletier E."/>
            <person name="Niang G."/>
            <person name="Scheremetjew M."/>
            <person name="Finn R."/>
            <person name="Kale V."/>
            <person name="Holt S."/>
            <person name="Cochrane G."/>
            <person name="Meng A."/>
            <person name="Brown T."/>
            <person name="Cohen L."/>
        </authorList>
    </citation>
    <scope>NUCLEOTIDE SEQUENCE</scope>
    <source>
        <strain evidence="3">CCMP1413</strain>
    </source>
</reference>
<dbReference type="GO" id="GO:0016192">
    <property type="term" value="P:vesicle-mediated transport"/>
    <property type="evidence" value="ECO:0007669"/>
    <property type="project" value="InterPro"/>
</dbReference>
<dbReference type="InterPro" id="IPR043154">
    <property type="entry name" value="Sec-1-like_dom1"/>
</dbReference>
<dbReference type="InterPro" id="IPR036045">
    <property type="entry name" value="Sec1-like_sf"/>
</dbReference>
<dbReference type="AlphaFoldDB" id="A0A7R9TLN9"/>
<evidence type="ECO:0000256" key="1">
    <source>
        <dbReference type="ARBA" id="ARBA00009884"/>
    </source>
</evidence>
<dbReference type="Gene3D" id="1.25.40.60">
    <property type="match status" value="1"/>
</dbReference>
<organism evidence="3">
    <name type="scientific">Prasinoderma coloniale</name>
    <dbReference type="NCBI Taxonomy" id="156133"/>
    <lineage>
        <taxon>Eukaryota</taxon>
        <taxon>Viridiplantae</taxon>
        <taxon>Prasinodermophyta</taxon>
        <taxon>Prasinodermophyceae</taxon>
        <taxon>Prasinodermales</taxon>
        <taxon>Prasinodermaceae</taxon>
        <taxon>Prasinoderma</taxon>
    </lineage>
</organism>
<gene>
    <name evidence="3" type="ORF">PCOL08062_LOCUS6017</name>
</gene>
<dbReference type="Gene3D" id="3.40.50.1910">
    <property type="match status" value="1"/>
</dbReference>